<dbReference type="Pfam" id="PF04290">
    <property type="entry name" value="DctQ"/>
    <property type="match status" value="1"/>
</dbReference>
<dbReference type="EMBL" id="RIAX01000003">
    <property type="protein sequence ID" value="RNF39985.1"/>
    <property type="molecule type" value="Genomic_DNA"/>
</dbReference>
<comment type="similarity">
    <text evidence="8">Belongs to the TRAP transporter small permease family.</text>
</comment>
<dbReference type="GO" id="GO:0005886">
    <property type="term" value="C:plasma membrane"/>
    <property type="evidence" value="ECO:0007669"/>
    <property type="project" value="UniProtKB-SubCell"/>
</dbReference>
<evidence type="ECO:0000256" key="7">
    <source>
        <dbReference type="ARBA" id="ARBA00023136"/>
    </source>
</evidence>
<evidence type="ECO:0000256" key="3">
    <source>
        <dbReference type="ARBA" id="ARBA00022475"/>
    </source>
</evidence>
<keyword evidence="12" id="KW-1185">Reference proteome</keyword>
<proteinExistence type="inferred from homology"/>
<comment type="caution">
    <text evidence="11">The sequence shown here is derived from an EMBL/GenBank/DDBJ whole genome shotgun (WGS) entry which is preliminary data.</text>
</comment>
<feature type="transmembrane region" description="Helical" evidence="9">
    <location>
        <begin position="65"/>
        <end position="83"/>
    </location>
</feature>
<evidence type="ECO:0000256" key="1">
    <source>
        <dbReference type="ARBA" id="ARBA00004429"/>
    </source>
</evidence>
<feature type="transmembrane region" description="Helical" evidence="9">
    <location>
        <begin position="145"/>
        <end position="165"/>
    </location>
</feature>
<evidence type="ECO:0000256" key="2">
    <source>
        <dbReference type="ARBA" id="ARBA00022448"/>
    </source>
</evidence>
<dbReference type="PANTHER" id="PTHR35011:SF2">
    <property type="entry name" value="2,3-DIKETO-L-GULONATE TRAP TRANSPORTER SMALL PERMEASE PROTEIN YIAM"/>
    <property type="match status" value="1"/>
</dbReference>
<comment type="subcellular location">
    <subcellularLocation>
        <location evidence="1">Cell inner membrane</location>
        <topology evidence="1">Multi-pass membrane protein</topology>
    </subcellularLocation>
</comment>
<evidence type="ECO:0000256" key="8">
    <source>
        <dbReference type="ARBA" id="ARBA00038436"/>
    </source>
</evidence>
<evidence type="ECO:0000313" key="11">
    <source>
        <dbReference type="EMBL" id="RNF39985.1"/>
    </source>
</evidence>
<feature type="domain" description="Tripartite ATP-independent periplasmic transporters DctQ component" evidence="10">
    <location>
        <begin position="41"/>
        <end position="170"/>
    </location>
</feature>
<dbReference type="InterPro" id="IPR007387">
    <property type="entry name" value="TRAP_DctQ"/>
</dbReference>
<keyword evidence="4" id="KW-0997">Cell inner membrane</keyword>
<feature type="transmembrane region" description="Helical" evidence="9">
    <location>
        <begin position="31"/>
        <end position="53"/>
    </location>
</feature>
<protein>
    <submittedName>
        <fullName evidence="11">TRAP transporter small permease</fullName>
    </submittedName>
</protein>
<evidence type="ECO:0000256" key="5">
    <source>
        <dbReference type="ARBA" id="ARBA00022692"/>
    </source>
</evidence>
<evidence type="ECO:0000256" key="4">
    <source>
        <dbReference type="ARBA" id="ARBA00022519"/>
    </source>
</evidence>
<name>A0A3M8P8G5_9BACL</name>
<dbReference type="Proteomes" id="UP000275473">
    <property type="component" value="Unassembled WGS sequence"/>
</dbReference>
<accession>A0A3M8P8G5</accession>
<sequence length="180" mass="20509">MSKKLFLNKPGGEESMNVFDRIDRVWSKIEMTVLSVTTILMSLMLVGNAVSRYFFSRSWGFSEEIGQLAIVVLTFMGIGYAARKGMHIEMSGFFDLLPKKFQRILRLFIDIVSAAVMIFVSYLAFQYVAHLQEIGQVTTILRMPVYLVMAVVPLGFFIAFLRYLTDFIVNITGFRGKTES</sequence>
<keyword evidence="7 9" id="KW-0472">Membrane</keyword>
<dbReference type="PANTHER" id="PTHR35011">
    <property type="entry name" value="2,3-DIKETO-L-GULONATE TRAP TRANSPORTER SMALL PERMEASE PROTEIN YIAM"/>
    <property type="match status" value="1"/>
</dbReference>
<reference evidence="11 12" key="1">
    <citation type="journal article" date="2018" name="Int. J. Syst. Evol. Microbiol.">
        <title>Planococcus salinus sp. nov., a moderately halophilic bacterium isolated from a saline-alkali soil.</title>
        <authorList>
            <person name="Gan L."/>
        </authorList>
    </citation>
    <scope>NUCLEOTIDE SEQUENCE [LARGE SCALE GENOMIC DNA]</scope>
    <source>
        <strain evidence="11 12">LCB217</strain>
    </source>
</reference>
<evidence type="ECO:0000256" key="6">
    <source>
        <dbReference type="ARBA" id="ARBA00022989"/>
    </source>
</evidence>
<keyword evidence="5 9" id="KW-0812">Transmembrane</keyword>
<dbReference type="GO" id="GO:0015740">
    <property type="term" value="P:C4-dicarboxylate transport"/>
    <property type="evidence" value="ECO:0007669"/>
    <property type="project" value="TreeGrafter"/>
</dbReference>
<evidence type="ECO:0000313" key="12">
    <source>
        <dbReference type="Proteomes" id="UP000275473"/>
    </source>
</evidence>
<keyword evidence="2" id="KW-0813">Transport</keyword>
<evidence type="ECO:0000259" key="10">
    <source>
        <dbReference type="Pfam" id="PF04290"/>
    </source>
</evidence>
<keyword evidence="6 9" id="KW-1133">Transmembrane helix</keyword>
<dbReference type="GO" id="GO:0022857">
    <property type="term" value="F:transmembrane transporter activity"/>
    <property type="evidence" value="ECO:0007669"/>
    <property type="project" value="TreeGrafter"/>
</dbReference>
<dbReference type="AlphaFoldDB" id="A0A3M8P8G5"/>
<keyword evidence="3" id="KW-1003">Cell membrane</keyword>
<gene>
    <name evidence="11" type="ORF">EEX84_04910</name>
</gene>
<organism evidence="11 12">
    <name type="scientific">Planococcus salinus</name>
    <dbReference type="NCBI Taxonomy" id="1848460"/>
    <lineage>
        <taxon>Bacteria</taxon>
        <taxon>Bacillati</taxon>
        <taxon>Bacillota</taxon>
        <taxon>Bacilli</taxon>
        <taxon>Bacillales</taxon>
        <taxon>Caryophanaceae</taxon>
        <taxon>Planococcus</taxon>
    </lineage>
</organism>
<dbReference type="InterPro" id="IPR055348">
    <property type="entry name" value="DctQ"/>
</dbReference>
<evidence type="ECO:0000256" key="9">
    <source>
        <dbReference type="SAM" id="Phobius"/>
    </source>
</evidence>
<feature type="transmembrane region" description="Helical" evidence="9">
    <location>
        <begin position="104"/>
        <end position="125"/>
    </location>
</feature>